<dbReference type="OrthoDB" id="1741911at2759"/>
<feature type="non-terminal residue" evidence="1">
    <location>
        <position position="1"/>
    </location>
</feature>
<evidence type="ECO:0008006" key="3">
    <source>
        <dbReference type="Google" id="ProtNLM"/>
    </source>
</evidence>
<proteinExistence type="predicted"/>
<dbReference type="Proteomes" id="UP000257109">
    <property type="component" value="Unassembled WGS sequence"/>
</dbReference>
<evidence type="ECO:0000313" key="2">
    <source>
        <dbReference type="Proteomes" id="UP000257109"/>
    </source>
</evidence>
<comment type="caution">
    <text evidence="1">The sequence shown here is derived from an EMBL/GenBank/DDBJ whole genome shotgun (WGS) entry which is preliminary data.</text>
</comment>
<keyword evidence="2" id="KW-1185">Reference proteome</keyword>
<reference evidence="1" key="1">
    <citation type="submission" date="2018-05" db="EMBL/GenBank/DDBJ databases">
        <title>Draft genome of Mucuna pruriens seed.</title>
        <authorList>
            <person name="Nnadi N.E."/>
            <person name="Vos R."/>
            <person name="Hasami M.H."/>
            <person name="Devisetty U.K."/>
            <person name="Aguiy J.C."/>
        </authorList>
    </citation>
    <scope>NUCLEOTIDE SEQUENCE [LARGE SCALE GENOMIC DNA]</scope>
    <source>
        <strain evidence="1">JCA_2017</strain>
    </source>
</reference>
<dbReference type="PANTHER" id="PTHR48475:SF1">
    <property type="entry name" value="RNASE H TYPE-1 DOMAIN-CONTAINING PROTEIN"/>
    <property type="match status" value="1"/>
</dbReference>
<dbReference type="EMBL" id="QJKJ01008954">
    <property type="protein sequence ID" value="RDX78136.1"/>
    <property type="molecule type" value="Genomic_DNA"/>
</dbReference>
<protein>
    <recommendedName>
        <fullName evidence="3">Integrase zinc-binding domain-containing protein</fullName>
    </recommendedName>
</protein>
<gene>
    <name evidence="1" type="ORF">CR513_41646</name>
</gene>
<dbReference type="PANTHER" id="PTHR48475">
    <property type="entry name" value="RIBONUCLEASE H"/>
    <property type="match status" value="1"/>
</dbReference>
<evidence type="ECO:0000313" key="1">
    <source>
        <dbReference type="EMBL" id="RDX78136.1"/>
    </source>
</evidence>
<organism evidence="1 2">
    <name type="scientific">Mucuna pruriens</name>
    <name type="common">Velvet bean</name>
    <name type="synonym">Dolichos pruriens</name>
    <dbReference type="NCBI Taxonomy" id="157652"/>
    <lineage>
        <taxon>Eukaryota</taxon>
        <taxon>Viridiplantae</taxon>
        <taxon>Streptophyta</taxon>
        <taxon>Embryophyta</taxon>
        <taxon>Tracheophyta</taxon>
        <taxon>Spermatophyta</taxon>
        <taxon>Magnoliopsida</taxon>
        <taxon>eudicotyledons</taxon>
        <taxon>Gunneridae</taxon>
        <taxon>Pentapetalae</taxon>
        <taxon>rosids</taxon>
        <taxon>fabids</taxon>
        <taxon>Fabales</taxon>
        <taxon>Fabaceae</taxon>
        <taxon>Papilionoideae</taxon>
        <taxon>50 kb inversion clade</taxon>
        <taxon>NPAAA clade</taxon>
        <taxon>indigoferoid/millettioid clade</taxon>
        <taxon>Phaseoleae</taxon>
        <taxon>Mucuna</taxon>
    </lineage>
</organism>
<accession>A0A371FIK6</accession>
<name>A0A371FIK6_MUCPR</name>
<dbReference type="AlphaFoldDB" id="A0A371FIK6"/>
<sequence>MVDSLATLSAMLQVNRGQEITIHIQQQVKMAHYQHLDQDEIEAGGKPWYHDIKEMLMRLTTGFFLNEAIFYKRSTNLTLFHYVLDREAKKIMKEVHEGAFGTHTNDHALARKILRVSYY</sequence>